<dbReference type="SUPFAM" id="SSF52374">
    <property type="entry name" value="Nucleotidylyl transferase"/>
    <property type="match status" value="1"/>
</dbReference>
<feature type="domain" description="Aminoacyl-tRNA synthetase class Ia" evidence="11">
    <location>
        <begin position="27"/>
        <end position="633"/>
    </location>
</feature>
<dbReference type="NCBIfam" id="TIGR00392">
    <property type="entry name" value="ileS"/>
    <property type="match status" value="1"/>
</dbReference>
<dbReference type="HAMAP" id="MF_02002">
    <property type="entry name" value="Ile_tRNA_synth_type1"/>
    <property type="match status" value="1"/>
</dbReference>
<comment type="caution">
    <text evidence="14">The sequence shown here is derived from an EMBL/GenBank/DDBJ whole genome shotgun (WGS) entry which is preliminary data.</text>
</comment>
<evidence type="ECO:0000256" key="8">
    <source>
        <dbReference type="ARBA" id="ARBA00025217"/>
    </source>
</evidence>
<keyword evidence="10" id="KW-0862">Zinc</keyword>
<evidence type="ECO:0000256" key="5">
    <source>
        <dbReference type="ARBA" id="ARBA00022840"/>
    </source>
</evidence>
<proteinExistence type="inferred from homology"/>
<dbReference type="Pfam" id="PF00133">
    <property type="entry name" value="tRNA-synt_1"/>
    <property type="match status" value="1"/>
</dbReference>
<feature type="domain" description="Zinc finger FPG/IleRS-type" evidence="12">
    <location>
        <begin position="880"/>
        <end position="907"/>
    </location>
</feature>
<dbReference type="Pfam" id="PF06827">
    <property type="entry name" value="zf-FPG_IleRS"/>
    <property type="match status" value="1"/>
</dbReference>
<gene>
    <name evidence="10" type="primary">ileS</name>
    <name evidence="14" type="ORF">A2290_07055</name>
</gene>
<keyword evidence="3 10" id="KW-0436">Ligase</keyword>
<evidence type="ECO:0000259" key="13">
    <source>
        <dbReference type="Pfam" id="PF08264"/>
    </source>
</evidence>
<dbReference type="InterPro" id="IPR023585">
    <property type="entry name" value="Ile-tRNA-ligase_type1"/>
</dbReference>
<feature type="domain" description="Methionyl/Valyl/Leucyl/Isoleucyl-tRNA synthetase anticodon-binding" evidence="13">
    <location>
        <begin position="676"/>
        <end position="836"/>
    </location>
</feature>
<keyword evidence="2 10" id="KW-0963">Cytoplasm</keyword>
<keyword evidence="5 10" id="KW-0067">ATP-binding</keyword>
<dbReference type="GO" id="GO:0005829">
    <property type="term" value="C:cytosol"/>
    <property type="evidence" value="ECO:0007669"/>
    <property type="project" value="TreeGrafter"/>
</dbReference>
<accession>A0A1F4S4P6</accession>
<keyword evidence="4 10" id="KW-0547">Nucleotide-binding</keyword>
<dbReference type="Proteomes" id="UP000177905">
    <property type="component" value="Unassembled WGS sequence"/>
</dbReference>
<dbReference type="PROSITE" id="PS00178">
    <property type="entry name" value="AA_TRNA_LIGASE_I"/>
    <property type="match status" value="1"/>
</dbReference>
<evidence type="ECO:0000256" key="9">
    <source>
        <dbReference type="ARBA" id="ARBA00048359"/>
    </source>
</evidence>
<dbReference type="EC" id="6.1.1.5" evidence="10"/>
<evidence type="ECO:0000313" key="15">
    <source>
        <dbReference type="Proteomes" id="UP000177905"/>
    </source>
</evidence>
<evidence type="ECO:0000313" key="14">
    <source>
        <dbReference type="EMBL" id="OGC15406.1"/>
    </source>
</evidence>
<dbReference type="GO" id="GO:0006428">
    <property type="term" value="P:isoleucyl-tRNA aminoacylation"/>
    <property type="evidence" value="ECO:0007669"/>
    <property type="project" value="UniProtKB-UniRule"/>
</dbReference>
<dbReference type="InterPro" id="IPR010663">
    <property type="entry name" value="Znf_FPG/IleRS"/>
</dbReference>
<organism evidence="14 15">
    <name type="scientific">candidate division WOR-1 bacterium RIFOXYB2_FULL_36_35</name>
    <dbReference type="NCBI Taxonomy" id="1802578"/>
    <lineage>
        <taxon>Bacteria</taxon>
        <taxon>Bacillati</taxon>
        <taxon>Saganbacteria</taxon>
    </lineage>
</organism>
<feature type="short sequence motif" description="'KMSKS' region" evidence="10">
    <location>
        <begin position="596"/>
        <end position="600"/>
    </location>
</feature>
<comment type="cofactor">
    <cofactor evidence="10">
        <name>Zn(2+)</name>
        <dbReference type="ChEBI" id="CHEBI:29105"/>
    </cofactor>
    <text evidence="10">Binds 1 zinc ion per subunit.</text>
</comment>
<evidence type="ECO:0000256" key="1">
    <source>
        <dbReference type="ARBA" id="ARBA00006887"/>
    </source>
</evidence>
<comment type="subunit">
    <text evidence="10">Monomer.</text>
</comment>
<dbReference type="InterPro" id="IPR002301">
    <property type="entry name" value="Ile-tRNA-ligase"/>
</dbReference>
<dbReference type="InterPro" id="IPR009080">
    <property type="entry name" value="tRNAsynth_Ia_anticodon-bd"/>
</dbReference>
<evidence type="ECO:0000256" key="3">
    <source>
        <dbReference type="ARBA" id="ARBA00022598"/>
    </source>
</evidence>
<dbReference type="PANTHER" id="PTHR42765">
    <property type="entry name" value="SOLEUCYL-TRNA SYNTHETASE"/>
    <property type="match status" value="1"/>
</dbReference>
<dbReference type="GO" id="GO:0005524">
    <property type="term" value="F:ATP binding"/>
    <property type="evidence" value="ECO:0007669"/>
    <property type="project" value="UniProtKB-UniRule"/>
</dbReference>
<dbReference type="PRINTS" id="PR00984">
    <property type="entry name" value="TRNASYNTHILE"/>
</dbReference>
<dbReference type="SUPFAM" id="SSF50677">
    <property type="entry name" value="ValRS/IleRS/LeuRS editing domain"/>
    <property type="match status" value="1"/>
</dbReference>
<name>A0A1F4S4P6_UNCSA</name>
<feature type="binding site" evidence="10">
    <location>
        <position position="886"/>
    </location>
    <ligand>
        <name>Zn(2+)</name>
        <dbReference type="ChEBI" id="CHEBI:29105"/>
    </ligand>
</feature>
<feature type="binding site" evidence="10">
    <location>
        <position position="906"/>
    </location>
    <ligand>
        <name>Zn(2+)</name>
        <dbReference type="ChEBI" id="CHEBI:29105"/>
    </ligand>
</feature>
<dbReference type="CDD" id="cd07960">
    <property type="entry name" value="Anticodon_Ia_Ile_BEm"/>
    <property type="match status" value="1"/>
</dbReference>
<reference evidence="14 15" key="1">
    <citation type="journal article" date="2016" name="Nat. Commun.">
        <title>Thousands of microbial genomes shed light on interconnected biogeochemical processes in an aquifer system.</title>
        <authorList>
            <person name="Anantharaman K."/>
            <person name="Brown C.T."/>
            <person name="Hug L.A."/>
            <person name="Sharon I."/>
            <person name="Castelle C.J."/>
            <person name="Probst A.J."/>
            <person name="Thomas B.C."/>
            <person name="Singh A."/>
            <person name="Wilkins M.J."/>
            <person name="Karaoz U."/>
            <person name="Brodie E.L."/>
            <person name="Williams K.H."/>
            <person name="Hubbard S.S."/>
            <person name="Banfield J.F."/>
        </authorList>
    </citation>
    <scope>NUCLEOTIDE SEQUENCE [LARGE SCALE GENOMIC DNA]</scope>
</reference>
<dbReference type="PANTHER" id="PTHR42765:SF1">
    <property type="entry name" value="ISOLEUCINE--TRNA LIGASE, MITOCHONDRIAL"/>
    <property type="match status" value="1"/>
</dbReference>
<dbReference type="EMBL" id="MEUA01000020">
    <property type="protein sequence ID" value="OGC15406.1"/>
    <property type="molecule type" value="Genomic_DNA"/>
</dbReference>
<dbReference type="FunFam" id="3.40.50.620:FF:000305">
    <property type="entry name" value="Isoleucine--tRNA ligase"/>
    <property type="match status" value="1"/>
</dbReference>
<dbReference type="InterPro" id="IPR001412">
    <property type="entry name" value="aa-tRNA-synth_I_CS"/>
</dbReference>
<feature type="short sequence motif" description="'HIGH' region" evidence="10">
    <location>
        <begin position="57"/>
        <end position="67"/>
    </location>
</feature>
<evidence type="ECO:0000256" key="7">
    <source>
        <dbReference type="ARBA" id="ARBA00023146"/>
    </source>
</evidence>
<dbReference type="InterPro" id="IPR013155">
    <property type="entry name" value="M/V/L/I-tRNA-synth_anticd-bd"/>
</dbReference>
<evidence type="ECO:0000256" key="4">
    <source>
        <dbReference type="ARBA" id="ARBA00022741"/>
    </source>
</evidence>
<comment type="domain">
    <text evidence="10">IleRS has two distinct active sites: one for aminoacylation and one for editing. The misactivated valine is translocated from the active site to the editing site, which sterically excludes the correctly activated isoleucine. The single editing site contains two valyl binding pockets, one specific for each substrate (Val-AMP or Val-tRNA(Ile)).</text>
</comment>
<dbReference type="Gene3D" id="1.10.10.830">
    <property type="entry name" value="Ile-tRNA synthetase CP2 domain-like"/>
    <property type="match status" value="1"/>
</dbReference>
<dbReference type="InterPro" id="IPR050081">
    <property type="entry name" value="Ile-tRNA_ligase"/>
</dbReference>
<comment type="function">
    <text evidence="8 10">Catalyzes the attachment of isoleucine to tRNA(Ile). As IleRS can inadvertently accommodate and process structurally similar amino acids such as valine, to avoid such errors it has two additional distinct tRNA(Ile)-dependent editing activities. One activity is designated as 'pretransfer' editing and involves the hydrolysis of activated Val-AMP. The other activity is designated 'posttransfer' editing and involves deacylation of mischarged Val-tRNA(Ile).</text>
</comment>
<comment type="subcellular location">
    <subcellularLocation>
        <location evidence="10">Cytoplasm</location>
    </subcellularLocation>
</comment>
<dbReference type="Pfam" id="PF08264">
    <property type="entry name" value="Anticodon_1"/>
    <property type="match status" value="1"/>
</dbReference>
<dbReference type="GO" id="GO:0000049">
    <property type="term" value="F:tRNA binding"/>
    <property type="evidence" value="ECO:0007669"/>
    <property type="project" value="InterPro"/>
</dbReference>
<dbReference type="GO" id="GO:0008270">
    <property type="term" value="F:zinc ion binding"/>
    <property type="evidence" value="ECO:0007669"/>
    <property type="project" value="UniProtKB-UniRule"/>
</dbReference>
<keyword evidence="10" id="KW-0479">Metal-binding</keyword>
<feature type="binding site" evidence="10">
    <location>
        <position position="599"/>
    </location>
    <ligand>
        <name>ATP</name>
        <dbReference type="ChEBI" id="CHEBI:30616"/>
    </ligand>
</feature>
<dbReference type="Gene3D" id="1.10.730.20">
    <property type="match status" value="1"/>
</dbReference>
<sequence>MEFKQTLNLPKTDLPIRANSNAAQEEFLKFWTDNEIYKKLLEKNKEKEKFILHDGPPYANGHIHLGHAINRILKDIVIKYKSMSGFYSPFIPGWDCHGLPIETQLLKELGDKKHDIGILEFRKRCHDYAMNFVYIQRDESIKLGLLGDWFNPYLTLDPPYEEKIIETFGKLSDEGYIYRGLKPIHWCPNCETALAEAELEYEDEKSPSIYVKFKVKDSKSVSLKNPVFFIIWTTTPWTLPANVAIAAHPKYEYAFVHVNDEIWIIAEGLVTAVMEKFGVSDYKIIDKTKGENLEGISTAHPFLERDSILVLDEYVTLEQGTGLVHIAPGHGMEDYKVGLNYKLPIIMPVDEKGYFDNTLPDFISGKNIIEANKIIGQRLESDGNLLKLEFIKHSYPHCWRCKKPVIFRATEQWFISVEHNNMREKALNAVAETKWIPSWGENRIRGMINTRPDWCISRQRSWGVPIPAFYCTKCKKVHFGGKYNKAVQELVKKEGTDGWFKKEAKEILPQGIKCECGNSEFSKETDILDVWFESGSSHAAVLETRLSWPADLYLEGSDQHRGWFQSSLLTSVGVKGKAPFKSVLTHGFTIDDKGKKMSKSLGNVIDPLDVIKKYGADVLRLWVASTDFRNDMAASDKILKQVQDAYLKIRNTCRFLISNLSDFEKPLALDNLEEIDKWILTKLNELIKKINSAYEQYELHIVYHALYDFCVTDLSAHYLDMSKDRLYCDKKDSKNRKSAQTAINEILITLLRLMAPILSFTAEDIYRYYKKCTVESVQWKVESVFLLDLPRDKKEFENLASKEEWEKLFEIREKVYKKIEEARSEKKIASSVSAMVLILAKDKELKLLLSYKKTLEIFFIVSKVEIKEGDFDVAISPAPGEKCERCWQVKESVGQNNEHATLCERCVETVKLLN</sequence>
<comment type="catalytic activity">
    <reaction evidence="9 10">
        <text>tRNA(Ile) + L-isoleucine + ATP = L-isoleucyl-tRNA(Ile) + AMP + diphosphate</text>
        <dbReference type="Rhea" id="RHEA:11060"/>
        <dbReference type="Rhea" id="RHEA-COMP:9666"/>
        <dbReference type="Rhea" id="RHEA-COMP:9695"/>
        <dbReference type="ChEBI" id="CHEBI:30616"/>
        <dbReference type="ChEBI" id="CHEBI:33019"/>
        <dbReference type="ChEBI" id="CHEBI:58045"/>
        <dbReference type="ChEBI" id="CHEBI:78442"/>
        <dbReference type="ChEBI" id="CHEBI:78528"/>
        <dbReference type="ChEBI" id="CHEBI:456215"/>
        <dbReference type="EC" id="6.1.1.5"/>
    </reaction>
</comment>
<dbReference type="FunFam" id="3.40.50.620:FF:000152">
    <property type="entry name" value="Isoleucine--tRNA ligase"/>
    <property type="match status" value="1"/>
</dbReference>
<keyword evidence="7 10" id="KW-0030">Aminoacyl-tRNA synthetase</keyword>
<evidence type="ECO:0000256" key="10">
    <source>
        <dbReference type="HAMAP-Rule" id="MF_02002"/>
    </source>
</evidence>
<dbReference type="InterPro" id="IPR033708">
    <property type="entry name" value="Anticodon_Ile_BEm"/>
</dbReference>
<dbReference type="AlphaFoldDB" id="A0A1F4S4P6"/>
<feature type="binding site" evidence="10">
    <location>
        <position position="883"/>
    </location>
    <ligand>
        <name>Zn(2+)</name>
        <dbReference type="ChEBI" id="CHEBI:29105"/>
    </ligand>
</feature>
<dbReference type="InterPro" id="IPR002300">
    <property type="entry name" value="aa-tRNA-synth_Ia"/>
</dbReference>
<keyword evidence="6 10" id="KW-0648">Protein biosynthesis</keyword>
<evidence type="ECO:0000256" key="6">
    <source>
        <dbReference type="ARBA" id="ARBA00022917"/>
    </source>
</evidence>
<dbReference type="Gene3D" id="3.40.50.620">
    <property type="entry name" value="HUPs"/>
    <property type="match status" value="2"/>
</dbReference>
<dbReference type="GO" id="GO:0002161">
    <property type="term" value="F:aminoacyl-tRNA deacylase activity"/>
    <property type="evidence" value="ECO:0007669"/>
    <property type="project" value="InterPro"/>
</dbReference>
<evidence type="ECO:0000256" key="2">
    <source>
        <dbReference type="ARBA" id="ARBA00022490"/>
    </source>
</evidence>
<dbReference type="GO" id="GO:0004822">
    <property type="term" value="F:isoleucine-tRNA ligase activity"/>
    <property type="evidence" value="ECO:0007669"/>
    <property type="project" value="UniProtKB-UniRule"/>
</dbReference>
<evidence type="ECO:0000259" key="11">
    <source>
        <dbReference type="Pfam" id="PF00133"/>
    </source>
</evidence>
<protein>
    <recommendedName>
        <fullName evidence="10">Isoleucine--tRNA ligase</fullName>
        <ecNumber evidence="10">6.1.1.5</ecNumber>
    </recommendedName>
    <alternativeName>
        <fullName evidence="10">Isoleucyl-tRNA synthetase</fullName>
        <shortName evidence="10">IleRS</shortName>
    </alternativeName>
</protein>
<evidence type="ECO:0000259" key="12">
    <source>
        <dbReference type="Pfam" id="PF06827"/>
    </source>
</evidence>
<feature type="binding site" evidence="10">
    <location>
        <position position="555"/>
    </location>
    <ligand>
        <name>L-isoleucyl-5'-AMP</name>
        <dbReference type="ChEBI" id="CHEBI:178002"/>
    </ligand>
</feature>
<dbReference type="SUPFAM" id="SSF47323">
    <property type="entry name" value="Anticodon-binding domain of a subclass of class I aminoacyl-tRNA synthetases"/>
    <property type="match status" value="1"/>
</dbReference>
<dbReference type="InterPro" id="IPR014729">
    <property type="entry name" value="Rossmann-like_a/b/a_fold"/>
</dbReference>
<dbReference type="CDD" id="cd00818">
    <property type="entry name" value="IleRS_core"/>
    <property type="match status" value="1"/>
</dbReference>
<dbReference type="InterPro" id="IPR009008">
    <property type="entry name" value="Val/Leu/Ile-tRNA-synth_edit"/>
</dbReference>
<comment type="similarity">
    <text evidence="1 10">Belongs to the class-I aminoacyl-tRNA synthetase family. IleS type 1 subfamily.</text>
</comment>
<feature type="binding site" evidence="10">
    <location>
        <position position="903"/>
    </location>
    <ligand>
        <name>Zn(2+)</name>
        <dbReference type="ChEBI" id="CHEBI:29105"/>
    </ligand>
</feature>